<protein>
    <submittedName>
        <fullName evidence="1">Uncharacterized protein</fullName>
    </submittedName>
</protein>
<name>A0ACB8V5R1_9EURO</name>
<sequence length="855" mass="98516">MPPRDLNGIDSISEIDDIKVQAPEKTIGRTSTPPPAPENSQLPNDLSPATLSTRKHPKSEEVVKQVIDFFLQSWKFKNEENKKSFVNQSQPWFIALSCPLSLDERLHWGCQLMTFDFLVDDVLDSMSVEEGLEYTSRIMECASGKRLPDRNVPAEWIAYDLFEEMRAADKQLADELLDDTLEILTIQADPKRLARMNLHEYFAFREVDMGKNFISGIMRFCMGLHMTVEELELVKSLESNASKHTSLVNDICSFEKEIVSAEAGFDLGTMCSSLPIFMDLLGVGAPEAKRIIWQAIRAWEVRHSELVDEVLRQDPSPTMKAFCKGLDGAFAFTRTKVMSMDLTSISEDGPIIYNFSHADFEIDPPQKSTLENGRITLSEALDREDDMRLELRYVEQTRQFFQIIYDHCQEIQEIVASHCGLSPERVHVPEISTPEGVYLPYKVGEAFSPNNVDEKARSEAATHIWINDNCPDIPIPTLRGFGLPCGLSFFKPRYVPLWPRIKTYISRFFLSFFKKKLFAEYIPLQRSTFLRRGYTLIDWVASDEINLFPIALCISHTESQFRALYRSMSRIILSLAKIPQSRIGSWTIDDGGCIRLSNRPTLRHLFQLENLSISCGIPRNTTYKTTDGLHLDILASHDQRLRSQDNAATNEADARAQAKDLVLMRALLDKFTDSNLRNGPFVMQMTDLCLTNIFLDRDWNVKYIIDLEGVCSLPIEHLQPPQWLLTMKAVVDAVQDKYLEEFKERFESFAKIFEEEEKNTTSTQTFCSQADIIKRSLKTGGFWYWHALQNPWAMFNIFRKHILPLYDAVPNDMLREAVSPFWEPRMRSFVYQKTEQYARYCEEVQKIFKDGREIY</sequence>
<dbReference type="EMBL" id="JALBCA010000003">
    <property type="protein sequence ID" value="KAI2393145.1"/>
    <property type="molecule type" value="Genomic_DNA"/>
</dbReference>
<organism evidence="1">
    <name type="scientific">Ophidiomyces ophidiicola</name>
    <dbReference type="NCBI Taxonomy" id="1387563"/>
    <lineage>
        <taxon>Eukaryota</taxon>
        <taxon>Fungi</taxon>
        <taxon>Dikarya</taxon>
        <taxon>Ascomycota</taxon>
        <taxon>Pezizomycotina</taxon>
        <taxon>Eurotiomycetes</taxon>
        <taxon>Eurotiomycetidae</taxon>
        <taxon>Onygenales</taxon>
        <taxon>Onygenaceae</taxon>
        <taxon>Ophidiomyces</taxon>
    </lineage>
</organism>
<comment type="caution">
    <text evidence="1">The sequence shown here is derived from an EMBL/GenBank/DDBJ whole genome shotgun (WGS) entry which is preliminary data.</text>
</comment>
<accession>A0ACB8V5R1</accession>
<proteinExistence type="predicted"/>
<gene>
    <name evidence="1" type="ORF">LOY88_000203</name>
</gene>
<reference evidence="1" key="1">
    <citation type="journal article" date="2022" name="bioRxiv">
        <title>Population genetic analysis of Ophidiomyces ophidiicola, the causative agent of snake fungal disease, indicates recent introductions to the USA.</title>
        <authorList>
            <person name="Ladner J.T."/>
            <person name="Palmer J.M."/>
            <person name="Ettinger C.L."/>
            <person name="Stajich J.E."/>
            <person name="Farrell T.M."/>
            <person name="Glorioso B.M."/>
            <person name="Lawson B."/>
            <person name="Price S.J."/>
            <person name="Stengle A.G."/>
            <person name="Grear D.A."/>
            <person name="Lorch J.M."/>
        </authorList>
    </citation>
    <scope>NUCLEOTIDE SEQUENCE</scope>
    <source>
        <strain evidence="1">NWHC 24266-5</strain>
    </source>
</reference>
<evidence type="ECO:0000313" key="1">
    <source>
        <dbReference type="EMBL" id="KAI2393145.1"/>
    </source>
</evidence>